<keyword evidence="1" id="KW-0812">Transmembrane</keyword>
<dbReference type="EMBL" id="CAJNJA010012143">
    <property type="protein sequence ID" value="CAE7289426.1"/>
    <property type="molecule type" value="Genomic_DNA"/>
</dbReference>
<dbReference type="PANTHER" id="PTHR11319:SF35">
    <property type="entry name" value="OUTER MEMBRANE PROTEIN PMPC-RELATED"/>
    <property type="match status" value="1"/>
</dbReference>
<dbReference type="Proteomes" id="UP000601435">
    <property type="component" value="Unassembled WGS sequence"/>
</dbReference>
<keyword evidence="1" id="KW-0472">Membrane</keyword>
<proteinExistence type="predicted"/>
<dbReference type="AlphaFoldDB" id="A0A812NF91"/>
<accession>A0A812NF91</accession>
<evidence type="ECO:0000313" key="3">
    <source>
        <dbReference type="Proteomes" id="UP000601435"/>
    </source>
</evidence>
<evidence type="ECO:0000256" key="1">
    <source>
        <dbReference type="SAM" id="Phobius"/>
    </source>
</evidence>
<feature type="transmembrane region" description="Helical" evidence="1">
    <location>
        <begin position="479"/>
        <end position="499"/>
    </location>
</feature>
<feature type="transmembrane region" description="Helical" evidence="1">
    <location>
        <begin position="611"/>
        <end position="629"/>
    </location>
</feature>
<dbReference type="PANTHER" id="PTHR11319">
    <property type="entry name" value="G PROTEIN-COUPLED RECEPTOR-RELATED"/>
    <property type="match status" value="1"/>
</dbReference>
<feature type="transmembrane region" description="Helical" evidence="1">
    <location>
        <begin position="375"/>
        <end position="395"/>
    </location>
</feature>
<gene>
    <name evidence="2" type="ORF">SNEC2469_LOCUS7086</name>
</gene>
<comment type="caution">
    <text evidence="2">The sequence shown here is derived from an EMBL/GenBank/DDBJ whole genome shotgun (WGS) entry which is preliminary data.</text>
</comment>
<name>A0A812NF91_9DINO</name>
<dbReference type="OrthoDB" id="436709at2759"/>
<feature type="transmembrane region" description="Helical" evidence="1">
    <location>
        <begin position="641"/>
        <end position="662"/>
    </location>
</feature>
<feature type="transmembrane region" description="Helical" evidence="1">
    <location>
        <begin position="535"/>
        <end position="556"/>
    </location>
</feature>
<feature type="transmembrane region" description="Helical" evidence="1">
    <location>
        <begin position="451"/>
        <end position="472"/>
    </location>
</feature>
<feature type="transmembrane region" description="Helical" evidence="1">
    <location>
        <begin position="341"/>
        <end position="363"/>
    </location>
</feature>
<feature type="transmembrane region" description="Helical" evidence="1">
    <location>
        <begin position="674"/>
        <end position="699"/>
    </location>
</feature>
<keyword evidence="3" id="KW-1185">Reference proteome</keyword>
<evidence type="ECO:0000313" key="2">
    <source>
        <dbReference type="EMBL" id="CAE7289426.1"/>
    </source>
</evidence>
<keyword evidence="1" id="KW-1133">Transmembrane helix</keyword>
<organism evidence="2 3">
    <name type="scientific">Symbiodinium necroappetens</name>
    <dbReference type="NCBI Taxonomy" id="1628268"/>
    <lineage>
        <taxon>Eukaryota</taxon>
        <taxon>Sar</taxon>
        <taxon>Alveolata</taxon>
        <taxon>Dinophyceae</taxon>
        <taxon>Suessiales</taxon>
        <taxon>Symbiodiniaceae</taxon>
        <taxon>Symbiodinium</taxon>
    </lineage>
</organism>
<reference evidence="2" key="1">
    <citation type="submission" date="2021-02" db="EMBL/GenBank/DDBJ databases">
        <authorList>
            <person name="Dougan E. K."/>
            <person name="Rhodes N."/>
            <person name="Thang M."/>
            <person name="Chan C."/>
        </authorList>
    </citation>
    <scope>NUCLEOTIDE SEQUENCE</scope>
</reference>
<protein>
    <submittedName>
        <fullName evidence="2">Uncharacterized protein</fullName>
    </submittedName>
</protein>
<sequence>CIHTWSDFTQSGGAVSLAGCKASRGGGGICSRGNITIEEMATLTIGDSQADRGGGILTTWIHNKARRLQVFNCSAASHGGCVYVRDGAELAAPLSLRGCKAKGTGGAIYAQGKLVSQQISCTHCHAPTSACLHLESGEANIASLMLHSGSSLVPASPNVIAAGDEAVVTLDRVDCSEVPGCTLAVAQMQLARLLCQRGESRQSLADDDSTSCRECPARQIRLVAVDKEDARCTPCPNMGNVTIGCTSTELRVPPGYMVEFDRDVAADFSAWYRCPNEMACRGGHFNASSVPGARAEELEPMCEEGYRGPGCTSCTEGHARADADVLQCIPCANWTTSPKQVVWYVSFFLLKNLALFVSAVVSVEGSGGKRAASATLLNQAMSFAAVAGVTMSGAMQTGTFKKDLDNAAKVALHLLAVPASVAQGQGSSDGGGSSSMSGQCLLQLLNMDSGIHHVHMLMSLWPALLVAGLAVLKGGWLAAVVGSNVFLPAFIAGFGKYLVAFRLRPESENEALAFALHLDFLPPDPQMSSYVPLRIAAVLGAIVGFSALSVCSWIYTVRTRSPKETRPHVAYLIQAYRPECAIWEVERLMRKVVLSLIATVLPVTLSPALQMEAVTLVLIASLVAHLYFWPYQADDWNRAEIGLLIVSLTITGLTTCLIANDLHWAKSTLTQRVLVFLICSIAGGICIVMLVTFALAYLAERRQRAEAKKAEEASASAARRLSCCGGSVLESNTPSEAAENFVLIKASKRWLQPTRSRGLQRDRNWGMLRCSRGVCVCVFVCALL</sequence>
<feature type="transmembrane region" description="Helical" evidence="1">
    <location>
        <begin position="588"/>
        <end position="605"/>
    </location>
</feature>
<feature type="non-terminal residue" evidence="2">
    <location>
        <position position="1"/>
    </location>
</feature>